<evidence type="ECO:0000313" key="12">
    <source>
        <dbReference type="EMBL" id="GAA3524819.1"/>
    </source>
</evidence>
<evidence type="ECO:0000256" key="10">
    <source>
        <dbReference type="SAM" id="Phobius"/>
    </source>
</evidence>
<feature type="transmembrane region" description="Helical" evidence="10">
    <location>
        <begin position="53"/>
        <end position="73"/>
    </location>
</feature>
<proteinExistence type="predicted"/>
<feature type="transmembrane region" description="Helical" evidence="10">
    <location>
        <begin position="359"/>
        <end position="382"/>
    </location>
</feature>
<accession>A0ABP6V2G9</accession>
<evidence type="ECO:0000256" key="8">
    <source>
        <dbReference type="ARBA" id="ARBA00023136"/>
    </source>
</evidence>
<protein>
    <submittedName>
        <fullName evidence="12">Sodium:proton antiporter</fullName>
    </submittedName>
</protein>
<evidence type="ECO:0000313" key="13">
    <source>
        <dbReference type="Proteomes" id="UP001500707"/>
    </source>
</evidence>
<feature type="transmembrane region" description="Helical" evidence="10">
    <location>
        <begin position="111"/>
        <end position="131"/>
    </location>
</feature>
<feature type="domain" description="Cation/H+ exchanger transmembrane" evidence="11">
    <location>
        <begin position="8"/>
        <end position="383"/>
    </location>
</feature>
<dbReference type="InterPro" id="IPR038770">
    <property type="entry name" value="Na+/solute_symporter_sf"/>
</dbReference>
<feature type="region of interest" description="Disordered" evidence="9">
    <location>
        <begin position="553"/>
        <end position="586"/>
    </location>
</feature>
<organism evidence="12 13">
    <name type="scientific">Streptomyces osmaniensis</name>
    <dbReference type="NCBI Taxonomy" id="593134"/>
    <lineage>
        <taxon>Bacteria</taxon>
        <taxon>Bacillati</taxon>
        <taxon>Actinomycetota</taxon>
        <taxon>Actinomycetes</taxon>
        <taxon>Kitasatosporales</taxon>
        <taxon>Streptomycetaceae</taxon>
        <taxon>Streptomyces</taxon>
    </lineage>
</organism>
<evidence type="ECO:0000256" key="7">
    <source>
        <dbReference type="ARBA" id="ARBA00023065"/>
    </source>
</evidence>
<keyword evidence="7" id="KW-0406">Ion transport</keyword>
<evidence type="ECO:0000256" key="6">
    <source>
        <dbReference type="ARBA" id="ARBA00022989"/>
    </source>
</evidence>
<feature type="transmembrane region" description="Helical" evidence="10">
    <location>
        <begin position="266"/>
        <end position="285"/>
    </location>
</feature>
<dbReference type="Proteomes" id="UP001500707">
    <property type="component" value="Unassembled WGS sequence"/>
</dbReference>
<feature type="transmembrane region" description="Helical" evidence="10">
    <location>
        <begin position="85"/>
        <end position="105"/>
    </location>
</feature>
<keyword evidence="2" id="KW-0813">Transport</keyword>
<evidence type="ECO:0000256" key="3">
    <source>
        <dbReference type="ARBA" id="ARBA00022449"/>
    </source>
</evidence>
<sequence>MGLIFVLAVGSQILASRARIPALIVLLPAGFVAGALTDDIHPERLLGAAFEPLVSLAVAVILYDAGLGLDLRLLRGRERRTVLRLIVFGVAVSGAFTTLFAVPVLGLSGQAAAMLGAILVVSGPTVVGPLLDFVRPADRLQRILVWEGSLVDPVGAVLGALVFAAVLDDGGTRGDGTQLVQFAISVGTGLTGAVVGTALLWLLLVRLRPSEVQATSAQLASVIAVAAACDMVRADSGLIAAIVMGLAVVHLPGFDVPEERPFFETLVQLIIGLLFVTISASVTPASLHHVVLPALGLVAVLVLLARPLAVWLATLGAGLSRGERGFLAWMAPRGIVAAANASTFATGLVAAGIGGASKILPVTFLVIAATVALYGLTAVPVARRLGVTRTTRARPLLVGGDPWAVALGRALRSAGPEVLMWASSEEQRGRIRAAGLELAPGELLAAATGRGARLEGITSVLFLTDEDDFNALASMVLRRGAGVPVHRLGPRSREYGVLAPYGTGETLLAPRLSRLAVSERFAQGERIVARPFEGPVPRDYDLLLLVRAGGRLEPAGGGDPPEPRPGDVAVMIGPVPDRPGGPQEQY</sequence>
<dbReference type="PANTHER" id="PTHR32507">
    <property type="entry name" value="NA(+)/H(+) ANTIPORTER 1"/>
    <property type="match status" value="1"/>
</dbReference>
<dbReference type="Pfam" id="PF00999">
    <property type="entry name" value="Na_H_Exchanger"/>
    <property type="match status" value="1"/>
</dbReference>
<evidence type="ECO:0000256" key="5">
    <source>
        <dbReference type="ARBA" id="ARBA00022692"/>
    </source>
</evidence>
<dbReference type="PANTHER" id="PTHR32507:SF0">
    <property type="entry name" value="NA(+)_H(+) ANTIPORTER 2-RELATED"/>
    <property type="match status" value="1"/>
</dbReference>
<keyword evidence="4" id="KW-1003">Cell membrane</keyword>
<keyword evidence="6 10" id="KW-1133">Transmembrane helix</keyword>
<keyword evidence="13" id="KW-1185">Reference proteome</keyword>
<feature type="transmembrane region" description="Helical" evidence="10">
    <location>
        <begin position="143"/>
        <end position="167"/>
    </location>
</feature>
<keyword evidence="3" id="KW-0050">Antiport</keyword>
<comment type="caution">
    <text evidence="12">The sequence shown here is derived from an EMBL/GenBank/DDBJ whole genome shotgun (WGS) entry which is preliminary data.</text>
</comment>
<feature type="transmembrane region" description="Helical" evidence="10">
    <location>
        <begin position="234"/>
        <end position="254"/>
    </location>
</feature>
<name>A0ABP6V2G9_9ACTN</name>
<feature type="transmembrane region" description="Helical" evidence="10">
    <location>
        <begin position="334"/>
        <end position="353"/>
    </location>
</feature>
<evidence type="ECO:0000256" key="9">
    <source>
        <dbReference type="SAM" id="MobiDB-lite"/>
    </source>
</evidence>
<evidence type="ECO:0000256" key="2">
    <source>
        <dbReference type="ARBA" id="ARBA00022448"/>
    </source>
</evidence>
<feature type="transmembrane region" description="Helical" evidence="10">
    <location>
        <begin position="179"/>
        <end position="205"/>
    </location>
</feature>
<dbReference type="Gene3D" id="1.20.1530.20">
    <property type="match status" value="1"/>
</dbReference>
<gene>
    <name evidence="12" type="ORF">GCM10022295_03390</name>
</gene>
<evidence type="ECO:0000259" key="11">
    <source>
        <dbReference type="Pfam" id="PF00999"/>
    </source>
</evidence>
<feature type="transmembrane region" description="Helical" evidence="10">
    <location>
        <begin position="291"/>
        <end position="313"/>
    </location>
</feature>
<keyword evidence="5 10" id="KW-0812">Transmembrane</keyword>
<comment type="subcellular location">
    <subcellularLocation>
        <location evidence="1">Cell membrane</location>
        <topology evidence="1">Multi-pass membrane protein</topology>
    </subcellularLocation>
</comment>
<reference evidence="13" key="1">
    <citation type="journal article" date="2019" name="Int. J. Syst. Evol. Microbiol.">
        <title>The Global Catalogue of Microorganisms (GCM) 10K type strain sequencing project: providing services to taxonomists for standard genome sequencing and annotation.</title>
        <authorList>
            <consortium name="The Broad Institute Genomics Platform"/>
            <consortium name="The Broad Institute Genome Sequencing Center for Infectious Disease"/>
            <person name="Wu L."/>
            <person name="Ma J."/>
        </authorList>
    </citation>
    <scope>NUCLEOTIDE SEQUENCE [LARGE SCALE GENOMIC DNA]</scope>
    <source>
        <strain evidence="13">JCM 17656</strain>
    </source>
</reference>
<keyword evidence="8 10" id="KW-0472">Membrane</keyword>
<evidence type="ECO:0000256" key="4">
    <source>
        <dbReference type="ARBA" id="ARBA00022475"/>
    </source>
</evidence>
<evidence type="ECO:0000256" key="1">
    <source>
        <dbReference type="ARBA" id="ARBA00004651"/>
    </source>
</evidence>
<dbReference type="InterPro" id="IPR006153">
    <property type="entry name" value="Cation/H_exchanger_TM"/>
</dbReference>
<dbReference type="EMBL" id="BAABCE010000001">
    <property type="protein sequence ID" value="GAA3524819.1"/>
    <property type="molecule type" value="Genomic_DNA"/>
</dbReference>